<dbReference type="CDD" id="cd00303">
    <property type="entry name" value="retropepsin_like"/>
    <property type="match status" value="1"/>
</dbReference>
<accession>A0A6L2KI30</accession>
<dbReference type="PANTHER" id="PTHR33067:SF9">
    <property type="entry name" value="RNA-DIRECTED DNA POLYMERASE"/>
    <property type="match status" value="1"/>
</dbReference>
<comment type="caution">
    <text evidence="1">The sequence shown here is derived from an EMBL/GenBank/DDBJ whole genome shotgun (WGS) entry which is preliminary data.</text>
</comment>
<gene>
    <name evidence="1" type="ORF">Tci_019633</name>
</gene>
<protein>
    <recommendedName>
        <fullName evidence="2">Reverse transcriptase domain-containing protein</fullName>
    </recommendedName>
</protein>
<proteinExistence type="predicted"/>
<dbReference type="EMBL" id="BKCJ010002303">
    <property type="protein sequence ID" value="GEU47655.1"/>
    <property type="molecule type" value="Genomic_DNA"/>
</dbReference>
<dbReference type="PANTHER" id="PTHR33067">
    <property type="entry name" value="RNA-DIRECTED DNA POLYMERASE-RELATED"/>
    <property type="match status" value="1"/>
</dbReference>
<evidence type="ECO:0000313" key="1">
    <source>
        <dbReference type="EMBL" id="GEU47655.1"/>
    </source>
</evidence>
<sequence length="309" mass="34559">MASQDARLSKFEADFKQQQSKITNKIDTFLKAINDRMMGALPSDTVKNPKLNVNSTSSVSFARSYPIEDPQSSSNPFKLVSDIKMCSKPTNNFQKYQPQVKTLTINKIRTSKPKEPKKALEDKFKDLHLKLPVLKVLAHAPMYNSILDKDVESLELGKNRSAFIQGKMPKKMKDPGLFTLPCRLGDSKPFDTLADLGSCVNIIPLYLFKMLKMRLLEETNHVFRLADGTKSYPVSIGRNVEVHIGKLKLLEDFYIIDTGKDPTCPLLVGRGFLATASAVIDCKKAKITVEEGITRSIFEVKEIDLGCGI</sequence>
<evidence type="ECO:0008006" key="2">
    <source>
        <dbReference type="Google" id="ProtNLM"/>
    </source>
</evidence>
<organism evidence="1">
    <name type="scientific">Tanacetum cinerariifolium</name>
    <name type="common">Dalmatian daisy</name>
    <name type="synonym">Chrysanthemum cinerariifolium</name>
    <dbReference type="NCBI Taxonomy" id="118510"/>
    <lineage>
        <taxon>Eukaryota</taxon>
        <taxon>Viridiplantae</taxon>
        <taxon>Streptophyta</taxon>
        <taxon>Embryophyta</taxon>
        <taxon>Tracheophyta</taxon>
        <taxon>Spermatophyta</taxon>
        <taxon>Magnoliopsida</taxon>
        <taxon>eudicotyledons</taxon>
        <taxon>Gunneridae</taxon>
        <taxon>Pentapetalae</taxon>
        <taxon>asterids</taxon>
        <taxon>campanulids</taxon>
        <taxon>Asterales</taxon>
        <taxon>Asteraceae</taxon>
        <taxon>Asteroideae</taxon>
        <taxon>Anthemideae</taxon>
        <taxon>Anthemidinae</taxon>
        <taxon>Tanacetum</taxon>
    </lineage>
</organism>
<dbReference type="AlphaFoldDB" id="A0A6L2KI30"/>
<reference evidence="1" key="1">
    <citation type="journal article" date="2019" name="Sci. Rep.">
        <title>Draft genome of Tanacetum cinerariifolium, the natural source of mosquito coil.</title>
        <authorList>
            <person name="Yamashiro T."/>
            <person name="Shiraishi A."/>
            <person name="Satake H."/>
            <person name="Nakayama K."/>
        </authorList>
    </citation>
    <scope>NUCLEOTIDE SEQUENCE</scope>
</reference>
<dbReference type="Gene3D" id="2.40.70.10">
    <property type="entry name" value="Acid Proteases"/>
    <property type="match status" value="1"/>
</dbReference>
<dbReference type="InterPro" id="IPR021109">
    <property type="entry name" value="Peptidase_aspartic_dom_sf"/>
</dbReference>
<name>A0A6L2KI30_TANCI</name>